<dbReference type="AlphaFoldDB" id="A0AA34RDJ0"/>
<evidence type="ECO:0000313" key="2">
    <source>
        <dbReference type="Proteomes" id="UP000008305"/>
    </source>
</evidence>
<dbReference type="KEGG" id="cpm:G5S_0774"/>
<gene>
    <name evidence="1" type="ordered locus">G5S_0774</name>
</gene>
<dbReference type="Proteomes" id="UP000008305">
    <property type="component" value="Chromosome"/>
</dbReference>
<dbReference type="EMBL" id="CP002608">
    <property type="protein sequence ID" value="AEB41719.1"/>
    <property type="molecule type" value="Genomic_DNA"/>
</dbReference>
<organism evidence="1 2">
    <name type="scientific">Chlamydia pecorum (strain ATCC VR-628 / DSM 29919 / E58)</name>
    <name type="common">Chlamydophila pecorum</name>
    <dbReference type="NCBI Taxonomy" id="331635"/>
    <lineage>
        <taxon>Bacteria</taxon>
        <taxon>Pseudomonadati</taxon>
        <taxon>Chlamydiota</taxon>
        <taxon>Chlamydiia</taxon>
        <taxon>Chlamydiales</taxon>
        <taxon>Chlamydiaceae</taxon>
        <taxon>Chlamydia/Chlamydophila group</taxon>
        <taxon>Chlamydia</taxon>
    </lineage>
</organism>
<protein>
    <submittedName>
        <fullName evidence="1">Uncharacterized protein</fullName>
    </submittedName>
</protein>
<name>A0AA34RDJ0_CHLPE</name>
<reference evidence="1 2" key="1">
    <citation type="journal article" date="2011" name="J. Bacteriol.">
        <title>Genome sequence of the obligate intracellular animal pathogen Chlamydia pecorum E58.</title>
        <authorList>
            <person name="Mojica S."/>
            <person name="Huot Creasy H."/>
            <person name="Daugherty S."/>
            <person name="Read T.D."/>
            <person name="Kim T."/>
            <person name="Kaltenboeck B."/>
            <person name="Bavoil P."/>
            <person name="Myers G.S."/>
        </authorList>
    </citation>
    <scope>NUCLEOTIDE SEQUENCE [LARGE SCALE GENOMIC DNA]</scope>
    <source>
        <strain evidence="1 2">E58</strain>
    </source>
</reference>
<proteinExistence type="predicted"/>
<evidence type="ECO:0000313" key="1">
    <source>
        <dbReference type="EMBL" id="AEB41719.1"/>
    </source>
</evidence>
<accession>A0AA34RDJ0</accession>
<keyword evidence="2" id="KW-1185">Reference proteome</keyword>
<sequence>MTVLFSQKKSYTVIYNMLINIFILNNHPNKT</sequence>